<dbReference type="AlphaFoldDB" id="A0AA39VCF2"/>
<protein>
    <recommendedName>
        <fullName evidence="3">Alpha/beta hydrolase fold-3 domain-containing protein</fullName>
    </recommendedName>
</protein>
<feature type="domain" description="Alpha/beta hydrolase fold-3" evidence="3">
    <location>
        <begin position="77"/>
        <end position="165"/>
    </location>
</feature>
<name>A0AA39VCF2_ACESA</name>
<comment type="similarity">
    <text evidence="1">Belongs to the 'GDXG' lipolytic enzyme family.</text>
</comment>
<sequence>MDSSSTNEVAHDFPPYFKVYKDDRIERYTAVITVDARHDPSTGVQSKDVVISSETSVKARIFIPKIDGSDRKLPVFVHYHGGGFCVGSALGIRSKIMFTTLVSKAKIIAISIEYRLAPEHPLPIAYEDSWAGLEWVATHSNGLGSDPWLNDHVDFGRVFLGVGNSRQERSPGANMPLSTLNQIVSRIQRVCSSNAPPSLTRIQRDGSNNAPSSLPLNSSSVGSRVQLDNGVNTFPHVSPSNTIFSNTSSTGNISPCQNSLHSLHNCDKPLSNGILPSPPAHINAAPDLPVPTMSSLPINFHPMITRSKNSIFKPKVLNSAIDISCYLVDSDPTTAKAALKDPKWVQAM</sequence>
<feature type="region of interest" description="Disordered" evidence="2">
    <location>
        <begin position="195"/>
        <end position="219"/>
    </location>
</feature>
<dbReference type="PANTHER" id="PTHR23024">
    <property type="entry name" value="ARYLACETAMIDE DEACETYLASE"/>
    <property type="match status" value="1"/>
</dbReference>
<accession>A0AA39VCF2</accession>
<dbReference type="InterPro" id="IPR029058">
    <property type="entry name" value="AB_hydrolase_fold"/>
</dbReference>
<dbReference type="Pfam" id="PF07859">
    <property type="entry name" value="Abhydrolase_3"/>
    <property type="match status" value="1"/>
</dbReference>
<dbReference type="Proteomes" id="UP001168877">
    <property type="component" value="Unassembled WGS sequence"/>
</dbReference>
<reference evidence="4" key="1">
    <citation type="journal article" date="2022" name="Plant J.">
        <title>Strategies of tolerance reflected in two North American maple genomes.</title>
        <authorList>
            <person name="McEvoy S.L."/>
            <person name="Sezen U.U."/>
            <person name="Trouern-Trend A."/>
            <person name="McMahon S.M."/>
            <person name="Schaberg P.G."/>
            <person name="Yang J."/>
            <person name="Wegrzyn J.L."/>
            <person name="Swenson N.G."/>
        </authorList>
    </citation>
    <scope>NUCLEOTIDE SEQUENCE</scope>
    <source>
        <strain evidence="4">NS2018</strain>
    </source>
</reference>
<dbReference type="EMBL" id="JAUESC010000384">
    <property type="protein sequence ID" value="KAK0581859.1"/>
    <property type="molecule type" value="Genomic_DNA"/>
</dbReference>
<dbReference type="InterPro" id="IPR050466">
    <property type="entry name" value="Carboxylest/Gibb_receptor"/>
</dbReference>
<evidence type="ECO:0000259" key="3">
    <source>
        <dbReference type="Pfam" id="PF07859"/>
    </source>
</evidence>
<evidence type="ECO:0000256" key="2">
    <source>
        <dbReference type="SAM" id="MobiDB-lite"/>
    </source>
</evidence>
<dbReference type="PANTHER" id="PTHR23024:SF408">
    <property type="entry name" value="ALPHA_BETA HYDROLASE FOLD-3 DOMAIN-CONTAINING PROTEIN"/>
    <property type="match status" value="1"/>
</dbReference>
<dbReference type="Gene3D" id="3.40.50.1820">
    <property type="entry name" value="alpha/beta hydrolase"/>
    <property type="match status" value="1"/>
</dbReference>
<evidence type="ECO:0000313" key="4">
    <source>
        <dbReference type="EMBL" id="KAK0581859.1"/>
    </source>
</evidence>
<evidence type="ECO:0000256" key="1">
    <source>
        <dbReference type="ARBA" id="ARBA00010515"/>
    </source>
</evidence>
<evidence type="ECO:0000313" key="5">
    <source>
        <dbReference type="Proteomes" id="UP001168877"/>
    </source>
</evidence>
<dbReference type="InterPro" id="IPR013094">
    <property type="entry name" value="AB_hydrolase_3"/>
</dbReference>
<dbReference type="SUPFAM" id="SSF53474">
    <property type="entry name" value="alpha/beta-Hydrolases"/>
    <property type="match status" value="1"/>
</dbReference>
<comment type="caution">
    <text evidence="4">The sequence shown here is derived from an EMBL/GenBank/DDBJ whole genome shotgun (WGS) entry which is preliminary data.</text>
</comment>
<feature type="compositionally biased region" description="Low complexity" evidence="2">
    <location>
        <begin position="207"/>
        <end position="219"/>
    </location>
</feature>
<proteinExistence type="inferred from homology"/>
<gene>
    <name evidence="4" type="ORF">LWI29_018860</name>
</gene>
<keyword evidence="5" id="KW-1185">Reference proteome</keyword>
<reference evidence="4" key="2">
    <citation type="submission" date="2023-06" db="EMBL/GenBank/DDBJ databases">
        <authorList>
            <person name="Swenson N.G."/>
            <person name="Wegrzyn J.L."/>
            <person name="Mcevoy S.L."/>
        </authorList>
    </citation>
    <scope>NUCLEOTIDE SEQUENCE</scope>
    <source>
        <strain evidence="4">NS2018</strain>
        <tissue evidence="4">Leaf</tissue>
    </source>
</reference>
<organism evidence="4 5">
    <name type="scientific">Acer saccharum</name>
    <name type="common">Sugar maple</name>
    <dbReference type="NCBI Taxonomy" id="4024"/>
    <lineage>
        <taxon>Eukaryota</taxon>
        <taxon>Viridiplantae</taxon>
        <taxon>Streptophyta</taxon>
        <taxon>Embryophyta</taxon>
        <taxon>Tracheophyta</taxon>
        <taxon>Spermatophyta</taxon>
        <taxon>Magnoliopsida</taxon>
        <taxon>eudicotyledons</taxon>
        <taxon>Gunneridae</taxon>
        <taxon>Pentapetalae</taxon>
        <taxon>rosids</taxon>
        <taxon>malvids</taxon>
        <taxon>Sapindales</taxon>
        <taxon>Sapindaceae</taxon>
        <taxon>Hippocastanoideae</taxon>
        <taxon>Acereae</taxon>
        <taxon>Acer</taxon>
    </lineage>
</organism>
<dbReference type="GO" id="GO:0016787">
    <property type="term" value="F:hydrolase activity"/>
    <property type="evidence" value="ECO:0007669"/>
    <property type="project" value="InterPro"/>
</dbReference>